<evidence type="ECO:0000256" key="6">
    <source>
        <dbReference type="SAM" id="MobiDB-lite"/>
    </source>
</evidence>
<feature type="domain" description="MARVEL" evidence="8">
    <location>
        <begin position="30"/>
        <end position="157"/>
    </location>
</feature>
<feature type="compositionally biased region" description="Low complexity" evidence="6">
    <location>
        <begin position="168"/>
        <end position="178"/>
    </location>
</feature>
<keyword evidence="4 5" id="KW-0472">Membrane</keyword>
<feature type="transmembrane region" description="Helical" evidence="7">
    <location>
        <begin position="65"/>
        <end position="91"/>
    </location>
</feature>
<reference evidence="9" key="2">
    <citation type="submission" date="2025-09" db="UniProtKB">
        <authorList>
            <consortium name="Ensembl"/>
        </authorList>
    </citation>
    <scope>IDENTIFICATION</scope>
</reference>
<dbReference type="GO" id="GO:0031647">
    <property type="term" value="P:regulation of protein stability"/>
    <property type="evidence" value="ECO:0007669"/>
    <property type="project" value="Ensembl"/>
</dbReference>
<keyword evidence="10" id="KW-1185">Reference proteome</keyword>
<dbReference type="PANTHER" id="PTHR22776:SF25">
    <property type="entry name" value="CKLF-LIKE MARVEL TRANSMEMBRANE DOMAIN-CONTAINING PROTEIN 6"/>
    <property type="match status" value="1"/>
</dbReference>
<dbReference type="GO" id="GO:0055038">
    <property type="term" value="C:recycling endosome membrane"/>
    <property type="evidence" value="ECO:0007669"/>
    <property type="project" value="Ensembl"/>
</dbReference>
<dbReference type="Ensembl" id="ENSSPUT00000002671.1">
    <property type="protein sequence ID" value="ENSSPUP00000002522.1"/>
    <property type="gene ID" value="ENSSPUG00000001956.1"/>
</dbReference>
<evidence type="ECO:0000256" key="7">
    <source>
        <dbReference type="SAM" id="Phobius"/>
    </source>
</evidence>
<keyword evidence="2 5" id="KW-0812">Transmembrane</keyword>
<feature type="region of interest" description="Disordered" evidence="6">
    <location>
        <begin position="159"/>
        <end position="186"/>
    </location>
</feature>
<evidence type="ECO:0000256" key="4">
    <source>
        <dbReference type="ARBA" id="ARBA00023136"/>
    </source>
</evidence>
<protein>
    <submittedName>
        <fullName evidence="9">CKLF like MARVEL transmembrane domain containing 6</fullName>
    </submittedName>
</protein>
<dbReference type="PANTHER" id="PTHR22776">
    <property type="entry name" value="MARVEL-CONTAINING POTENTIAL LIPID RAFT-ASSOCIATED PROTEIN"/>
    <property type="match status" value="1"/>
</dbReference>
<reference evidence="9" key="1">
    <citation type="submission" date="2025-08" db="UniProtKB">
        <authorList>
            <consortium name="Ensembl"/>
        </authorList>
    </citation>
    <scope>IDENTIFICATION</scope>
</reference>
<evidence type="ECO:0000256" key="3">
    <source>
        <dbReference type="ARBA" id="ARBA00022989"/>
    </source>
</evidence>
<comment type="subcellular location">
    <subcellularLocation>
        <location evidence="1">Membrane</location>
        <topology evidence="1">Multi-pass membrane protein</topology>
    </subcellularLocation>
</comment>
<evidence type="ECO:0000259" key="8">
    <source>
        <dbReference type="PROSITE" id="PS51225"/>
    </source>
</evidence>
<proteinExistence type="predicted"/>
<keyword evidence="3 7" id="KW-1133">Transmembrane helix</keyword>
<evidence type="ECO:0000313" key="10">
    <source>
        <dbReference type="Proteomes" id="UP000694392"/>
    </source>
</evidence>
<dbReference type="InterPro" id="IPR050578">
    <property type="entry name" value="MARVEL-CKLF_proteins"/>
</dbReference>
<evidence type="ECO:0000256" key="1">
    <source>
        <dbReference type="ARBA" id="ARBA00004141"/>
    </source>
</evidence>
<dbReference type="GO" id="GO:0032456">
    <property type="term" value="P:endocytic recycling"/>
    <property type="evidence" value="ECO:0007669"/>
    <property type="project" value="Ensembl"/>
</dbReference>
<feature type="transmembrane region" description="Helical" evidence="7">
    <location>
        <begin position="103"/>
        <end position="123"/>
    </location>
</feature>
<dbReference type="AlphaFoldDB" id="A0A8D0L1V4"/>
<name>A0A8D0L1V4_SPHPU</name>
<dbReference type="GO" id="GO:0005886">
    <property type="term" value="C:plasma membrane"/>
    <property type="evidence" value="ECO:0007669"/>
    <property type="project" value="Ensembl"/>
</dbReference>
<dbReference type="Pfam" id="PF01284">
    <property type="entry name" value="MARVEL"/>
    <property type="match status" value="1"/>
</dbReference>
<accession>A0A8D0L1V4</accession>
<evidence type="ECO:0000256" key="5">
    <source>
        <dbReference type="PROSITE-ProRule" id="PRU00581"/>
    </source>
</evidence>
<evidence type="ECO:0000313" key="9">
    <source>
        <dbReference type="Ensembl" id="ENSSPUP00000002522.1"/>
    </source>
</evidence>
<dbReference type="GO" id="GO:0031901">
    <property type="term" value="C:early endosome membrane"/>
    <property type="evidence" value="ECO:0007669"/>
    <property type="project" value="Ensembl"/>
</dbReference>
<organism evidence="9 10">
    <name type="scientific">Sphenodon punctatus</name>
    <name type="common">Tuatara</name>
    <name type="synonym">Hatteria punctata</name>
    <dbReference type="NCBI Taxonomy" id="8508"/>
    <lineage>
        <taxon>Eukaryota</taxon>
        <taxon>Metazoa</taxon>
        <taxon>Chordata</taxon>
        <taxon>Craniata</taxon>
        <taxon>Vertebrata</taxon>
        <taxon>Euteleostomi</taxon>
        <taxon>Lepidosauria</taxon>
        <taxon>Sphenodontia</taxon>
        <taxon>Sphenodontidae</taxon>
        <taxon>Sphenodon</taxon>
    </lineage>
</organism>
<gene>
    <name evidence="9" type="primary">CMTM6</name>
</gene>
<dbReference type="GeneTree" id="ENSGT00940000157911"/>
<feature type="transmembrane region" description="Helical" evidence="7">
    <location>
        <begin position="129"/>
        <end position="149"/>
    </location>
</feature>
<dbReference type="Proteomes" id="UP000694392">
    <property type="component" value="Unplaced"/>
</dbReference>
<dbReference type="OMA" id="ASMVWEK"/>
<dbReference type="GO" id="GO:0015031">
    <property type="term" value="P:protein transport"/>
    <property type="evidence" value="ECO:0007669"/>
    <property type="project" value="Ensembl"/>
</dbReference>
<sequence>MENGAPVYAPTTETAEQPRKSPACTCTVARLTRPCLLLKAAQVVSSFLAFVFEEIVNQCTSCGGLYFFEFISCTAFLTSVLILVVYCTSAYEKIGKQKFKQSEFWALAAVGVFFLLASIVFAATNDKTSVETVAVVFGFLASILFLVDFGQRVKEKCKTGKAGKPENTDNTQNTTENQPLNNQQPV</sequence>
<evidence type="ECO:0000256" key="2">
    <source>
        <dbReference type="ARBA" id="ARBA00022692"/>
    </source>
</evidence>
<dbReference type="InterPro" id="IPR008253">
    <property type="entry name" value="Marvel"/>
</dbReference>
<dbReference type="PROSITE" id="PS51225">
    <property type="entry name" value="MARVEL"/>
    <property type="match status" value="1"/>
</dbReference>